<dbReference type="OrthoDB" id="2818448at2759"/>
<dbReference type="Proteomes" id="UP000297245">
    <property type="component" value="Unassembled WGS sequence"/>
</dbReference>
<evidence type="ECO:0000256" key="1">
    <source>
        <dbReference type="SAM" id="SignalP"/>
    </source>
</evidence>
<dbReference type="AlphaFoldDB" id="A0A4S8KR75"/>
<accession>A0A4S8KR75</accession>
<feature type="signal peptide" evidence="1">
    <location>
        <begin position="1"/>
        <end position="20"/>
    </location>
</feature>
<gene>
    <name evidence="2" type="ORF">K435DRAFT_786333</name>
</gene>
<reference evidence="2 3" key="1">
    <citation type="journal article" date="2019" name="Nat. Ecol. Evol.">
        <title>Megaphylogeny resolves global patterns of mushroom evolution.</title>
        <authorList>
            <person name="Varga T."/>
            <person name="Krizsan K."/>
            <person name="Foldi C."/>
            <person name="Dima B."/>
            <person name="Sanchez-Garcia M."/>
            <person name="Sanchez-Ramirez S."/>
            <person name="Szollosi G.J."/>
            <person name="Szarkandi J.G."/>
            <person name="Papp V."/>
            <person name="Albert L."/>
            <person name="Andreopoulos W."/>
            <person name="Angelini C."/>
            <person name="Antonin V."/>
            <person name="Barry K.W."/>
            <person name="Bougher N.L."/>
            <person name="Buchanan P."/>
            <person name="Buyck B."/>
            <person name="Bense V."/>
            <person name="Catcheside P."/>
            <person name="Chovatia M."/>
            <person name="Cooper J."/>
            <person name="Damon W."/>
            <person name="Desjardin D."/>
            <person name="Finy P."/>
            <person name="Geml J."/>
            <person name="Haridas S."/>
            <person name="Hughes K."/>
            <person name="Justo A."/>
            <person name="Karasinski D."/>
            <person name="Kautmanova I."/>
            <person name="Kiss B."/>
            <person name="Kocsube S."/>
            <person name="Kotiranta H."/>
            <person name="LaButti K.M."/>
            <person name="Lechner B.E."/>
            <person name="Liimatainen K."/>
            <person name="Lipzen A."/>
            <person name="Lukacs Z."/>
            <person name="Mihaltcheva S."/>
            <person name="Morgado L.N."/>
            <person name="Niskanen T."/>
            <person name="Noordeloos M.E."/>
            <person name="Ohm R.A."/>
            <person name="Ortiz-Santana B."/>
            <person name="Ovrebo C."/>
            <person name="Racz N."/>
            <person name="Riley R."/>
            <person name="Savchenko A."/>
            <person name="Shiryaev A."/>
            <person name="Soop K."/>
            <person name="Spirin V."/>
            <person name="Szebenyi C."/>
            <person name="Tomsovsky M."/>
            <person name="Tulloss R.E."/>
            <person name="Uehling J."/>
            <person name="Grigoriev I.V."/>
            <person name="Vagvolgyi C."/>
            <person name="Papp T."/>
            <person name="Martin F.M."/>
            <person name="Miettinen O."/>
            <person name="Hibbett D.S."/>
            <person name="Nagy L.G."/>
        </authorList>
    </citation>
    <scope>NUCLEOTIDE SEQUENCE [LARGE SCALE GENOMIC DNA]</scope>
    <source>
        <strain evidence="2 3">CBS 962.96</strain>
    </source>
</reference>
<name>A0A4S8KR75_DENBC</name>
<evidence type="ECO:0000313" key="3">
    <source>
        <dbReference type="Proteomes" id="UP000297245"/>
    </source>
</evidence>
<evidence type="ECO:0000313" key="2">
    <source>
        <dbReference type="EMBL" id="THU78256.1"/>
    </source>
</evidence>
<organism evidence="2 3">
    <name type="scientific">Dendrothele bispora (strain CBS 962.96)</name>
    <dbReference type="NCBI Taxonomy" id="1314807"/>
    <lineage>
        <taxon>Eukaryota</taxon>
        <taxon>Fungi</taxon>
        <taxon>Dikarya</taxon>
        <taxon>Basidiomycota</taxon>
        <taxon>Agaricomycotina</taxon>
        <taxon>Agaricomycetes</taxon>
        <taxon>Agaricomycetidae</taxon>
        <taxon>Agaricales</taxon>
        <taxon>Agaricales incertae sedis</taxon>
        <taxon>Dendrothele</taxon>
    </lineage>
</organism>
<sequence>MVRILTSAIFLLAASMTVNACKWCQCLRDDGSHCCVYTTGNSNTDCQTMCQQVHDASGNLCGSSSSLNYKCATLPECNDRSHCRESHACLT</sequence>
<dbReference type="EMBL" id="ML180229">
    <property type="protein sequence ID" value="THU78256.1"/>
    <property type="molecule type" value="Genomic_DNA"/>
</dbReference>
<proteinExistence type="predicted"/>
<keyword evidence="3" id="KW-1185">Reference proteome</keyword>
<keyword evidence="1" id="KW-0732">Signal</keyword>
<feature type="chain" id="PRO_5020409903" evidence="1">
    <location>
        <begin position="21"/>
        <end position="91"/>
    </location>
</feature>
<protein>
    <submittedName>
        <fullName evidence="2">Uncharacterized protein</fullName>
    </submittedName>
</protein>